<keyword evidence="1" id="KW-0732">Signal</keyword>
<evidence type="ECO:0000313" key="2">
    <source>
        <dbReference type="EMBL" id="TCC99501.1"/>
    </source>
</evidence>
<dbReference type="Proteomes" id="UP000291117">
    <property type="component" value="Unassembled WGS sequence"/>
</dbReference>
<evidence type="ECO:0008006" key="4">
    <source>
        <dbReference type="Google" id="ProtNLM"/>
    </source>
</evidence>
<evidence type="ECO:0000256" key="1">
    <source>
        <dbReference type="SAM" id="SignalP"/>
    </source>
</evidence>
<keyword evidence="3" id="KW-1185">Reference proteome</keyword>
<feature type="signal peptide" evidence="1">
    <location>
        <begin position="1"/>
        <end position="27"/>
    </location>
</feature>
<proteinExistence type="predicted"/>
<protein>
    <recommendedName>
        <fullName evidence="4">Carboxypeptidase regulatory-like domain-containing protein</fullName>
    </recommendedName>
</protein>
<organism evidence="2 3">
    <name type="scientific">Pedobacter hiemivivus</name>
    <dbReference type="NCBI Taxonomy" id="2530454"/>
    <lineage>
        <taxon>Bacteria</taxon>
        <taxon>Pseudomonadati</taxon>
        <taxon>Bacteroidota</taxon>
        <taxon>Sphingobacteriia</taxon>
        <taxon>Sphingobacteriales</taxon>
        <taxon>Sphingobacteriaceae</taxon>
        <taxon>Pedobacter</taxon>
    </lineage>
</organism>
<name>A0A4R0NG61_9SPHI</name>
<accession>A0A4R0NG61</accession>
<sequence length="151" mass="16923">MKKISKIVRRFSLVAFALILANPQVKAVKTIAGARFQEKRNFFMAKVVDEKGKEIEGAIGRIKGREDEKIKGYDGRVSGKGRSIIFINPPTNAIIVISKAGYVTQEIMTKELRQPKEFTGEEMRKCIITVKMVPVKKAGKQSFTKKKGAHK</sequence>
<gene>
    <name evidence="2" type="ORF">EZ444_02165</name>
</gene>
<reference evidence="2 3" key="1">
    <citation type="submission" date="2019-02" db="EMBL/GenBank/DDBJ databases">
        <title>Pedobacter sp. RP-3-8 sp. nov., isolated from Arctic soil.</title>
        <authorList>
            <person name="Dahal R.H."/>
        </authorList>
    </citation>
    <scope>NUCLEOTIDE SEQUENCE [LARGE SCALE GENOMIC DNA]</scope>
    <source>
        <strain evidence="2 3">RP-3-8</strain>
    </source>
</reference>
<dbReference type="EMBL" id="SJSM01000001">
    <property type="protein sequence ID" value="TCC99501.1"/>
    <property type="molecule type" value="Genomic_DNA"/>
</dbReference>
<comment type="caution">
    <text evidence="2">The sequence shown here is derived from an EMBL/GenBank/DDBJ whole genome shotgun (WGS) entry which is preliminary data.</text>
</comment>
<dbReference type="RefSeq" id="WP_131606769.1">
    <property type="nucleotide sequence ID" value="NZ_SJSM01000001.1"/>
</dbReference>
<dbReference type="AlphaFoldDB" id="A0A4R0NG61"/>
<feature type="chain" id="PRO_5020599401" description="Carboxypeptidase regulatory-like domain-containing protein" evidence="1">
    <location>
        <begin position="28"/>
        <end position="151"/>
    </location>
</feature>
<evidence type="ECO:0000313" key="3">
    <source>
        <dbReference type="Proteomes" id="UP000291117"/>
    </source>
</evidence>